<accession>A0A7H2VCF5</accession>
<reference evidence="1 2" key="2">
    <citation type="submission" date="2020-09" db="EMBL/GenBank/DDBJ databases">
        <authorList>
            <person name="Chen F.-J."/>
            <person name="Lee Y.-T."/>
        </authorList>
    </citation>
    <scope>NUCLEOTIDE SEQUENCE [LARGE SCALE GENOMIC DNA]</scope>
    <source>
        <strain evidence="1 2">AS39</strain>
    </source>
</reference>
<dbReference type="Pfam" id="PF06528">
    <property type="entry name" value="Phage_P2_GpE"/>
    <property type="match status" value="1"/>
</dbReference>
<organism evidence="1 2">
    <name type="scientific">Acinetobacter seifertii</name>
    <dbReference type="NCBI Taxonomy" id="1530123"/>
    <lineage>
        <taxon>Bacteria</taxon>
        <taxon>Pseudomonadati</taxon>
        <taxon>Pseudomonadota</taxon>
        <taxon>Gammaproteobacteria</taxon>
        <taxon>Moraxellales</taxon>
        <taxon>Moraxellaceae</taxon>
        <taxon>Acinetobacter</taxon>
        <taxon>Acinetobacter calcoaceticus/baumannii complex</taxon>
    </lineage>
</organism>
<dbReference type="Proteomes" id="UP000516666">
    <property type="component" value="Chromosome"/>
</dbReference>
<dbReference type="EMBL" id="CP061646">
    <property type="protein sequence ID" value="QNX74038.1"/>
    <property type="molecule type" value="Genomic_DNA"/>
</dbReference>
<protein>
    <submittedName>
        <fullName evidence="1">GpE family phage tail protein</fullName>
    </submittedName>
</protein>
<gene>
    <name evidence="1" type="ORF">IC776_02860</name>
</gene>
<evidence type="ECO:0000313" key="2">
    <source>
        <dbReference type="Proteomes" id="UP000516666"/>
    </source>
</evidence>
<reference evidence="2" key="1">
    <citation type="submission" date="2020-09" db="EMBL/GenBank/DDBJ databases">
        <title>Clinical and molecular characterization of Acinetobacter seifertii in Taiwan.</title>
        <authorList>
            <person name="Li L.-H."/>
            <person name="Yang Y.-S."/>
            <person name="Sun J.-R."/>
            <person name="Huang T.-W."/>
            <person name="Huang W.-C."/>
            <person name="Wang Y.-C."/>
            <person name="Kuo T.-H."/>
            <person name="Kuo S.-C."/>
            <person name="Chen T.-L."/>
        </authorList>
    </citation>
    <scope>NUCLEOTIDE SEQUENCE [LARGE SCALE GENOMIC DNA]</scope>
    <source>
        <strain evidence="2">AS39</strain>
    </source>
</reference>
<proteinExistence type="predicted"/>
<name>A0A7H2VCF5_9GAMM</name>
<dbReference type="AlphaFoldDB" id="A0A7H2VCF5"/>
<evidence type="ECO:0000313" key="1">
    <source>
        <dbReference type="EMBL" id="QNX74038.1"/>
    </source>
</evidence>
<dbReference type="InterPro" id="IPR009493">
    <property type="entry name" value="P2_GpE"/>
</dbReference>
<sequence length="45" mass="5376">MNDVTDAIANIATVFHWPLSDFKDMSYSDLMMWHQKAYERNQPQE</sequence>